<dbReference type="EMBL" id="LCZI01000015">
    <property type="protein sequence ID" value="KKZ68812.1"/>
    <property type="molecule type" value="Genomic_DNA"/>
</dbReference>
<feature type="non-terminal residue" evidence="1">
    <location>
        <position position="1"/>
    </location>
</feature>
<protein>
    <submittedName>
        <fullName evidence="1">Uncharacterized protein</fullName>
    </submittedName>
</protein>
<name>A0A0G2IDP3_9EURO</name>
<evidence type="ECO:0000313" key="1">
    <source>
        <dbReference type="EMBL" id="KKZ68812.1"/>
    </source>
</evidence>
<reference evidence="2" key="1">
    <citation type="journal article" date="2015" name="PLoS Genet.">
        <title>The dynamic genome and transcriptome of the human fungal pathogen Blastomyces and close relative Emmonsia.</title>
        <authorList>
            <person name="Munoz J.F."/>
            <person name="Gauthier G.M."/>
            <person name="Desjardins C.A."/>
            <person name="Gallo J.E."/>
            <person name="Holder J."/>
            <person name="Sullivan T.D."/>
            <person name="Marty A.J."/>
            <person name="Carmen J.C."/>
            <person name="Chen Z."/>
            <person name="Ding L."/>
            <person name="Gujja S."/>
            <person name="Magrini V."/>
            <person name="Misas E."/>
            <person name="Mitreva M."/>
            <person name="Priest M."/>
            <person name="Saif S."/>
            <person name="Whiston E.A."/>
            <person name="Young S."/>
            <person name="Zeng Q."/>
            <person name="Goldman W.E."/>
            <person name="Mardis E.R."/>
            <person name="Taylor J.W."/>
            <person name="McEwen J.G."/>
            <person name="Clay O.K."/>
            <person name="Klein B.S."/>
            <person name="Cuomo C.A."/>
        </authorList>
    </citation>
    <scope>NUCLEOTIDE SEQUENCE [LARGE SCALE GENOMIC DNA]</scope>
    <source>
        <strain evidence="2">UAMH 3008</strain>
    </source>
</reference>
<evidence type="ECO:0000313" key="2">
    <source>
        <dbReference type="Proteomes" id="UP000034164"/>
    </source>
</evidence>
<dbReference type="VEuPathDB" id="FungiDB:EMCG_05597"/>
<comment type="caution">
    <text evidence="1">The sequence shown here is derived from an EMBL/GenBank/DDBJ whole genome shotgun (WGS) entry which is preliminary data.</text>
</comment>
<sequence>IELLHIEVQELTISIHQSDKYINTVNIDIFHSDENAQSSEKIEKNSDNINEQLNTQIFTDLNYKNESISSISSILSTLNSTSELMSESISTDININTHSVVIAN</sequence>
<proteinExistence type="predicted"/>
<accession>A0A0G2IDP3</accession>
<gene>
    <name evidence="1" type="ORF">EMCG_05597</name>
</gene>
<dbReference type="Proteomes" id="UP000034164">
    <property type="component" value="Unassembled WGS sequence"/>
</dbReference>
<feature type="non-terminal residue" evidence="1">
    <location>
        <position position="104"/>
    </location>
</feature>
<dbReference type="AlphaFoldDB" id="A0A0G2IDP3"/>
<organism evidence="1 2">
    <name type="scientific">[Emmonsia] crescens</name>
    <dbReference type="NCBI Taxonomy" id="73230"/>
    <lineage>
        <taxon>Eukaryota</taxon>
        <taxon>Fungi</taxon>
        <taxon>Dikarya</taxon>
        <taxon>Ascomycota</taxon>
        <taxon>Pezizomycotina</taxon>
        <taxon>Eurotiomycetes</taxon>
        <taxon>Eurotiomycetidae</taxon>
        <taxon>Onygenales</taxon>
        <taxon>Ajellomycetaceae</taxon>
        <taxon>Emergomyces</taxon>
    </lineage>
</organism>